<dbReference type="Proteomes" id="UP000010959">
    <property type="component" value="Unassembled WGS sequence"/>
</dbReference>
<comment type="caution">
    <text evidence="2">The sequence shown here is derived from an EMBL/GenBank/DDBJ whole genome shotgun (WGS) entry which is preliminary data.</text>
</comment>
<organism evidence="2 3">
    <name type="scientific">Rhodopirellula baltica SWK14</name>
    <dbReference type="NCBI Taxonomy" id="993516"/>
    <lineage>
        <taxon>Bacteria</taxon>
        <taxon>Pseudomonadati</taxon>
        <taxon>Planctomycetota</taxon>
        <taxon>Planctomycetia</taxon>
        <taxon>Pirellulales</taxon>
        <taxon>Pirellulaceae</taxon>
        <taxon>Rhodopirellula</taxon>
    </lineage>
</organism>
<feature type="region of interest" description="Disordered" evidence="1">
    <location>
        <begin position="271"/>
        <end position="294"/>
    </location>
</feature>
<dbReference type="PATRIC" id="fig|993516.3.peg.3605"/>
<reference evidence="2 3" key="1">
    <citation type="journal article" date="2013" name="Mar. Genomics">
        <title>Expression of sulfatases in Rhodopirellula baltica and the diversity of sulfatases in the genus Rhodopirellula.</title>
        <authorList>
            <person name="Wegner C.E."/>
            <person name="Richter-Heitmann T."/>
            <person name="Klindworth A."/>
            <person name="Klockow C."/>
            <person name="Richter M."/>
            <person name="Achstetter T."/>
            <person name="Glockner F.O."/>
            <person name="Harder J."/>
        </authorList>
    </citation>
    <scope>NUCLEOTIDE SEQUENCE [LARGE SCALE GENOMIC DNA]</scope>
    <source>
        <strain evidence="2 3">SWK14</strain>
    </source>
</reference>
<name>L7CF92_RHOBT</name>
<dbReference type="AlphaFoldDB" id="L7CF92"/>
<protein>
    <submittedName>
        <fullName evidence="2">Uncharacterized protein</fullName>
    </submittedName>
</protein>
<dbReference type="RefSeq" id="WP_007338308.1">
    <property type="nucleotide sequence ID" value="NZ_AMWG01000094.1"/>
</dbReference>
<sequence>MTSIFSTYSTGENRVTASCLAVLRSLSIDRMERLIGALLEQSEFQLIRFENQPSKGGAGIPDAIIQSSLRLLIETKTQRNTVRKDQVIRHLARLDEASETNLMLLMLTPDDVRPKTLDEVNDDRVAWTSFTTLDQAINELLEDPKEVVSEREAFLLRELQSMLEAEGLTASLNDTVVVAARNAWPEYQELHAYVCQPNRSFQIVHRMGFYSQGVIYPLIPRITASFDDVVMEKNSHAGTLGELVNRLVDEGHRPEGERFKVMMLSAPNSPDTIMLDQPIPNDKRSKSGKPTAFTMGQRYVPSERLLVSKVTSDLDEAE</sequence>
<evidence type="ECO:0000256" key="1">
    <source>
        <dbReference type="SAM" id="MobiDB-lite"/>
    </source>
</evidence>
<proteinExistence type="predicted"/>
<gene>
    <name evidence="2" type="ORF">RBSWK_03381</name>
</gene>
<evidence type="ECO:0000313" key="3">
    <source>
        <dbReference type="Proteomes" id="UP000010959"/>
    </source>
</evidence>
<accession>L7CF92</accession>
<dbReference type="EMBL" id="AMWG01000094">
    <property type="protein sequence ID" value="ELP32693.1"/>
    <property type="molecule type" value="Genomic_DNA"/>
</dbReference>
<evidence type="ECO:0000313" key="2">
    <source>
        <dbReference type="EMBL" id="ELP32693.1"/>
    </source>
</evidence>